<feature type="domain" description="Macro" evidence="9">
    <location>
        <begin position="1"/>
        <end position="166"/>
    </location>
</feature>
<dbReference type="PANTHER" id="PTHR14453">
    <property type="entry name" value="PARP/ZINC FINGER CCCH TYPE DOMAIN CONTAINING PROTEIN"/>
    <property type="match status" value="1"/>
</dbReference>
<dbReference type="InterPro" id="IPR043472">
    <property type="entry name" value="Macro_dom-like"/>
</dbReference>
<dbReference type="InterPro" id="IPR052056">
    <property type="entry name" value="Mono-ARTD/PARP"/>
</dbReference>
<evidence type="ECO:0000259" key="9">
    <source>
        <dbReference type="PROSITE" id="PS51154"/>
    </source>
</evidence>
<dbReference type="InterPro" id="IPR012317">
    <property type="entry name" value="Poly(ADP-ribose)pol_cat_dom"/>
</dbReference>
<keyword evidence="5" id="KW-0539">Nucleus</keyword>
<feature type="non-terminal residue" evidence="10">
    <location>
        <position position="582"/>
    </location>
</feature>
<dbReference type="GO" id="GO:0010629">
    <property type="term" value="P:negative regulation of gene expression"/>
    <property type="evidence" value="ECO:0007669"/>
    <property type="project" value="TreeGrafter"/>
</dbReference>
<dbReference type="Pfam" id="PF00644">
    <property type="entry name" value="PARP"/>
    <property type="match status" value="1"/>
</dbReference>
<keyword evidence="2 7" id="KW-0328">Glycosyltransferase</keyword>
<dbReference type="GO" id="GO:0003714">
    <property type="term" value="F:transcription corepressor activity"/>
    <property type="evidence" value="ECO:0007669"/>
    <property type="project" value="TreeGrafter"/>
</dbReference>
<dbReference type="Proteomes" id="UP000538472">
    <property type="component" value="Unassembled WGS sequence"/>
</dbReference>
<evidence type="ECO:0000256" key="1">
    <source>
        <dbReference type="ARBA" id="ARBA00004123"/>
    </source>
</evidence>
<feature type="domain" description="Macro" evidence="9">
    <location>
        <begin position="193"/>
        <end position="364"/>
    </location>
</feature>
<comment type="caution">
    <text evidence="10">The sequence shown here is derived from an EMBL/GenBank/DDBJ whole genome shotgun (WGS) entry which is preliminary data.</text>
</comment>
<dbReference type="SUPFAM" id="SSF52949">
    <property type="entry name" value="Macro domain-like"/>
    <property type="match status" value="2"/>
</dbReference>
<dbReference type="PROSITE" id="PS51154">
    <property type="entry name" value="MACRO"/>
    <property type="match status" value="2"/>
</dbReference>
<comment type="subcellular location">
    <subcellularLocation>
        <location evidence="1">Nucleus</location>
    </subcellularLocation>
</comment>
<name>A0A7K8SV19_9AVES</name>
<dbReference type="Pfam" id="PF01661">
    <property type="entry name" value="Macro"/>
    <property type="match status" value="2"/>
</dbReference>
<dbReference type="AlphaFoldDB" id="A0A7K8SV19"/>
<dbReference type="EC" id="2.4.2.-" evidence="7"/>
<dbReference type="EMBL" id="VWZB01000221">
    <property type="protein sequence ID" value="NXF33955.1"/>
    <property type="molecule type" value="Genomic_DNA"/>
</dbReference>
<dbReference type="Gene3D" id="3.40.220.10">
    <property type="entry name" value="Leucine Aminopeptidase, subunit E, domain 1"/>
    <property type="match status" value="2"/>
</dbReference>
<comment type="similarity">
    <text evidence="6">Belongs to the ARTD/PARP family.</text>
</comment>
<evidence type="ECO:0000256" key="3">
    <source>
        <dbReference type="ARBA" id="ARBA00022679"/>
    </source>
</evidence>
<dbReference type="GO" id="GO:0005634">
    <property type="term" value="C:nucleus"/>
    <property type="evidence" value="ECO:0007669"/>
    <property type="project" value="UniProtKB-SubCell"/>
</dbReference>
<dbReference type="GO" id="GO:0070212">
    <property type="term" value="P:protein poly-ADP-ribosylation"/>
    <property type="evidence" value="ECO:0007669"/>
    <property type="project" value="TreeGrafter"/>
</dbReference>
<evidence type="ECO:0000256" key="5">
    <source>
        <dbReference type="ARBA" id="ARBA00023242"/>
    </source>
</evidence>
<feature type="non-terminal residue" evidence="10">
    <location>
        <position position="1"/>
    </location>
</feature>
<reference evidence="10 11" key="1">
    <citation type="submission" date="2019-09" db="EMBL/GenBank/DDBJ databases">
        <title>Bird 10,000 Genomes (B10K) Project - Family phase.</title>
        <authorList>
            <person name="Zhang G."/>
        </authorList>
    </citation>
    <scope>NUCLEOTIDE SEQUENCE [LARGE SCALE GENOMIC DNA]</scope>
    <source>
        <strain evidence="10">B10K-CU-031-10</strain>
        <tissue evidence="10">Muscle</tissue>
    </source>
</reference>
<gene>
    <name evidence="10" type="primary">Parp15</name>
    <name evidence="10" type="ORF">NYCBRA_R14982</name>
</gene>
<keyword evidence="11" id="KW-1185">Reference proteome</keyword>
<evidence type="ECO:0000256" key="4">
    <source>
        <dbReference type="ARBA" id="ARBA00023027"/>
    </source>
</evidence>
<dbReference type="FunFam" id="3.90.228.10:FF:000008">
    <property type="entry name" value="Poly [ADP-ribose] polymerase"/>
    <property type="match status" value="1"/>
</dbReference>
<proteinExistence type="inferred from homology"/>
<evidence type="ECO:0000256" key="7">
    <source>
        <dbReference type="RuleBase" id="RU362114"/>
    </source>
</evidence>
<keyword evidence="4 7" id="KW-0520">NAD</keyword>
<dbReference type="PANTHER" id="PTHR14453:SF89">
    <property type="entry name" value="PROTEIN MONO-ADP-RIBOSYLTRANSFERASE PARP14"/>
    <property type="match status" value="1"/>
</dbReference>
<dbReference type="PROSITE" id="PS51059">
    <property type="entry name" value="PARP_CATALYTIC"/>
    <property type="match status" value="1"/>
</dbReference>
<accession>A0A7K8SV19</accession>
<evidence type="ECO:0000256" key="6">
    <source>
        <dbReference type="ARBA" id="ARBA00024347"/>
    </source>
</evidence>
<dbReference type="GO" id="GO:0005737">
    <property type="term" value="C:cytoplasm"/>
    <property type="evidence" value="ECO:0007669"/>
    <property type="project" value="TreeGrafter"/>
</dbReference>
<evidence type="ECO:0000313" key="10">
    <source>
        <dbReference type="EMBL" id="NXF33955.1"/>
    </source>
</evidence>
<dbReference type="CDD" id="cd01439">
    <property type="entry name" value="TCCD_inducible_PARP_like"/>
    <property type="match status" value="1"/>
</dbReference>
<dbReference type="Gene3D" id="3.90.228.10">
    <property type="match status" value="1"/>
</dbReference>
<organism evidence="10 11">
    <name type="scientific">Nyctibius bracteatus</name>
    <name type="common">Rufous potoo</name>
    <dbReference type="NCBI Taxonomy" id="48426"/>
    <lineage>
        <taxon>Eukaryota</taxon>
        <taxon>Metazoa</taxon>
        <taxon>Chordata</taxon>
        <taxon>Craniata</taxon>
        <taxon>Vertebrata</taxon>
        <taxon>Euteleostomi</taxon>
        <taxon>Archelosauria</taxon>
        <taxon>Archosauria</taxon>
        <taxon>Dinosauria</taxon>
        <taxon>Saurischia</taxon>
        <taxon>Theropoda</taxon>
        <taxon>Coelurosauria</taxon>
        <taxon>Aves</taxon>
        <taxon>Neognathae</taxon>
        <taxon>Neoaves</taxon>
        <taxon>Strisores</taxon>
        <taxon>Caprimulgiformes</taxon>
        <taxon>Nyctibiidae</taxon>
        <taxon>Nyctibius</taxon>
    </lineage>
</organism>
<dbReference type="GO" id="GO:1990404">
    <property type="term" value="F:NAD+-protein mono-ADP-ribosyltransferase activity"/>
    <property type="evidence" value="ECO:0007669"/>
    <property type="project" value="TreeGrafter"/>
</dbReference>
<dbReference type="GO" id="GO:0003950">
    <property type="term" value="F:NAD+ poly-ADP-ribosyltransferase activity"/>
    <property type="evidence" value="ECO:0007669"/>
    <property type="project" value="UniProtKB-UniRule"/>
</dbReference>
<dbReference type="InterPro" id="IPR002589">
    <property type="entry name" value="Macro_dom"/>
</dbReference>
<keyword evidence="3 7" id="KW-0808">Transferase</keyword>
<evidence type="ECO:0000313" key="11">
    <source>
        <dbReference type="Proteomes" id="UP000538472"/>
    </source>
</evidence>
<evidence type="ECO:0000259" key="8">
    <source>
        <dbReference type="PROSITE" id="PS51059"/>
    </source>
</evidence>
<feature type="domain" description="PARP catalytic" evidence="8">
    <location>
        <begin position="386"/>
        <end position="582"/>
    </location>
</feature>
<sequence length="582" mass="64502">VILLQADVIVNSVGTDLKFGVGPLCKALLEKGGLELQAEFDKEKKRQGAGQGSVVCTSGCALACKSVLHAILPSWDRGQGQSLKTLEDVINSCLKKTEELGLKSITFPAIGTGGFGFPKPVVSKLMFDVVFKFSSSHTRKTLQEVHFILNPKDTDNIQVVLLRTKPSVLHTEKCFKVFFLSLAGFIRPVSTEVLGVHEMQIGSITLQVISGDITKEDTEVIVNIANPTFDATSGVFKAIMDAAGSQVEAECAQYAGQFQSDFITTQGGKLLCSKIIHLIHNFNVKSQISKVLNECELRMYKSVAFPAIGTGQARQNPAKVADDMLDAIVEFASKRSVQHLKKIKIIIFQTGMLRDFYESMKKREDSDSSAGDSWLSIFKYKQSIELPPQWEDMQEERVKLVNLKASLQEYLDVQKKFKKTCSNLVIEKIERIQNPFLWQTYQIKKISLCTKNKNEDNEKLLFHGTAASSLSTINYNGFNRGFAGKNAANIGNGTYFAVDACYSAQDTYSRPDANGRRYMYLARVLTGQYCAGSGGLITPPPKNPADPTDLYDSVVDNVAKPTMFVIFNDIQAYPEYLITFRK</sequence>
<evidence type="ECO:0000256" key="2">
    <source>
        <dbReference type="ARBA" id="ARBA00022676"/>
    </source>
</evidence>
<protein>
    <recommendedName>
        <fullName evidence="7">Poly [ADP-ribose] polymerase</fullName>
        <shortName evidence="7">PARP</shortName>
        <ecNumber evidence="7">2.4.2.-</ecNumber>
    </recommendedName>
</protein>
<dbReference type="SUPFAM" id="SSF56399">
    <property type="entry name" value="ADP-ribosylation"/>
    <property type="match status" value="1"/>
</dbReference>
<dbReference type="SMART" id="SM00506">
    <property type="entry name" value="A1pp"/>
    <property type="match status" value="2"/>
</dbReference>